<reference evidence="7" key="2">
    <citation type="submission" date="2025-09" db="UniProtKB">
        <authorList>
            <consortium name="Ensembl"/>
        </authorList>
    </citation>
    <scope>IDENTIFICATION</scope>
</reference>
<protein>
    <submittedName>
        <fullName evidence="7">Solute carrier family 22 member 24</fullName>
    </submittedName>
</protein>
<dbReference type="CDD" id="cd17374">
    <property type="entry name" value="MFS_OAT"/>
    <property type="match status" value="1"/>
</dbReference>
<organism evidence="7 8">
    <name type="scientific">Urocitellus parryii</name>
    <name type="common">Arctic ground squirrel</name>
    <name type="synonym">Spermophilus parryii</name>
    <dbReference type="NCBI Taxonomy" id="9999"/>
    <lineage>
        <taxon>Eukaryota</taxon>
        <taxon>Metazoa</taxon>
        <taxon>Chordata</taxon>
        <taxon>Craniata</taxon>
        <taxon>Vertebrata</taxon>
        <taxon>Euteleostomi</taxon>
        <taxon>Mammalia</taxon>
        <taxon>Eutheria</taxon>
        <taxon>Euarchontoglires</taxon>
        <taxon>Glires</taxon>
        <taxon>Rodentia</taxon>
        <taxon>Sciuromorpha</taxon>
        <taxon>Sciuridae</taxon>
        <taxon>Xerinae</taxon>
        <taxon>Marmotini</taxon>
        <taxon>Urocitellus</taxon>
    </lineage>
</organism>
<accession>A0A8D2I229</accession>
<feature type="transmembrane region" description="Helical" evidence="5">
    <location>
        <begin position="233"/>
        <end position="253"/>
    </location>
</feature>
<evidence type="ECO:0000256" key="5">
    <source>
        <dbReference type="SAM" id="Phobius"/>
    </source>
</evidence>
<dbReference type="InterPro" id="IPR011701">
    <property type="entry name" value="MFS"/>
</dbReference>
<dbReference type="PANTHER" id="PTHR24064">
    <property type="entry name" value="SOLUTE CARRIER FAMILY 22 MEMBER"/>
    <property type="match status" value="1"/>
</dbReference>
<evidence type="ECO:0000313" key="8">
    <source>
        <dbReference type="Proteomes" id="UP000694417"/>
    </source>
</evidence>
<dbReference type="GeneTree" id="ENSGT00940000164763"/>
<comment type="subcellular location">
    <subcellularLocation>
        <location evidence="1">Membrane</location>
        <topology evidence="1">Multi-pass membrane protein</topology>
    </subcellularLocation>
</comment>
<feature type="transmembrane region" description="Helical" evidence="5">
    <location>
        <begin position="204"/>
        <end position="221"/>
    </location>
</feature>
<dbReference type="Gene3D" id="1.20.1250.20">
    <property type="entry name" value="MFS general substrate transporter like domains"/>
    <property type="match status" value="1"/>
</dbReference>
<feature type="transmembrane region" description="Helical" evidence="5">
    <location>
        <begin position="147"/>
        <end position="166"/>
    </location>
</feature>
<dbReference type="InterPro" id="IPR020846">
    <property type="entry name" value="MFS_dom"/>
</dbReference>
<keyword evidence="8" id="KW-1185">Reference proteome</keyword>
<evidence type="ECO:0000313" key="7">
    <source>
        <dbReference type="Ensembl" id="ENSUPAP00010022231.1"/>
    </source>
</evidence>
<feature type="transmembrane region" description="Helical" evidence="5">
    <location>
        <begin position="175"/>
        <end position="198"/>
    </location>
</feature>
<dbReference type="Pfam" id="PF07690">
    <property type="entry name" value="MFS_1"/>
    <property type="match status" value="1"/>
</dbReference>
<name>A0A8D2I229_UROPR</name>
<keyword evidence="4 5" id="KW-0472">Membrane</keyword>
<evidence type="ECO:0000259" key="6">
    <source>
        <dbReference type="PROSITE" id="PS50850"/>
    </source>
</evidence>
<sequence>MSFDELLDQAGGLGRFQIFQLVFFCITNLLTYPHFVLENFTAAIPDHRCWVQILDNDTSSGNDTGTLSQDALLRISIPLDSNLKPEKCRRFIHPQWQLLHLNETVTNTTEPDTEPCGDGWVYDRSYFPSTIITEWDLVCESQSLKPMVQTLFMTGSLLGSLIYSLLSDRFGRKVVYLWCLLQLGIVDTAAAFAPTFLIYCILRFWAGLSVTTITANAFSLMSEWSTSQRKSVGIVLMMSSYSIGQMFLGGLAFAIRKWYTLHLVVSIPLLVLLLPSRKLVESFRWLIVTNQLEKGVKEFRRVAHINGKKNAEETLTIEALNGNSVSEILTSLFSNAVSFYGLVLNLQHLGSNIFLFQVLFGAIMLTARFVSIWTLNYMGRRTNQTLFSFLAGVFILVNTFMPQEMQTLRVVLATLGIGAVSAASTGSALHQIELLPTVFRSTLGGITTVFQRTGAILAPLLMTFLGYSLHLPWIIYGVITLLAGLVILPLPETRNQPLVNTLQDVENK</sequence>
<feature type="transmembrane region" description="Helical" evidence="5">
    <location>
        <begin position="407"/>
        <end position="429"/>
    </location>
</feature>
<feature type="transmembrane region" description="Helical" evidence="5">
    <location>
        <begin position="353"/>
        <end position="373"/>
    </location>
</feature>
<dbReference type="Ensembl" id="ENSUPAT00010025312.1">
    <property type="protein sequence ID" value="ENSUPAP00010022231.1"/>
    <property type="gene ID" value="ENSUPAG00010015464.1"/>
</dbReference>
<dbReference type="AlphaFoldDB" id="A0A8D2I229"/>
<dbReference type="GO" id="GO:0022857">
    <property type="term" value="F:transmembrane transporter activity"/>
    <property type="evidence" value="ECO:0007669"/>
    <property type="project" value="InterPro"/>
</dbReference>
<proteinExistence type="predicted"/>
<keyword evidence="2 5" id="KW-0812">Transmembrane</keyword>
<feature type="domain" description="Major facilitator superfamily (MFS) profile" evidence="6">
    <location>
        <begin position="66"/>
        <end position="495"/>
    </location>
</feature>
<reference evidence="7" key="1">
    <citation type="submission" date="2025-08" db="UniProtKB">
        <authorList>
            <consortium name="Ensembl"/>
        </authorList>
    </citation>
    <scope>IDENTIFICATION</scope>
</reference>
<dbReference type="SUPFAM" id="SSF103473">
    <property type="entry name" value="MFS general substrate transporter"/>
    <property type="match status" value="1"/>
</dbReference>
<keyword evidence="3 5" id="KW-1133">Transmembrane helix</keyword>
<evidence type="ECO:0000256" key="1">
    <source>
        <dbReference type="ARBA" id="ARBA00004141"/>
    </source>
</evidence>
<evidence type="ECO:0000256" key="4">
    <source>
        <dbReference type="ARBA" id="ARBA00023136"/>
    </source>
</evidence>
<feature type="transmembrane region" description="Helical" evidence="5">
    <location>
        <begin position="259"/>
        <end position="276"/>
    </location>
</feature>
<dbReference type="InterPro" id="IPR036259">
    <property type="entry name" value="MFS_trans_sf"/>
</dbReference>
<dbReference type="PROSITE" id="PS50850">
    <property type="entry name" value="MFS"/>
    <property type="match status" value="1"/>
</dbReference>
<dbReference type="GO" id="GO:0015711">
    <property type="term" value="P:organic anion transport"/>
    <property type="evidence" value="ECO:0007669"/>
    <property type="project" value="UniProtKB-ARBA"/>
</dbReference>
<evidence type="ECO:0000256" key="2">
    <source>
        <dbReference type="ARBA" id="ARBA00022692"/>
    </source>
</evidence>
<evidence type="ECO:0000256" key="3">
    <source>
        <dbReference type="ARBA" id="ARBA00022989"/>
    </source>
</evidence>
<gene>
    <name evidence="7" type="primary">SLC22A24</name>
</gene>
<feature type="transmembrane region" description="Helical" evidence="5">
    <location>
        <begin position="473"/>
        <end position="490"/>
    </location>
</feature>
<dbReference type="Proteomes" id="UP000694417">
    <property type="component" value="Unplaced"/>
</dbReference>
<dbReference type="GO" id="GO:0016020">
    <property type="term" value="C:membrane"/>
    <property type="evidence" value="ECO:0007669"/>
    <property type="project" value="UniProtKB-SubCell"/>
</dbReference>
<dbReference type="FunFam" id="1.20.1250.20:FF:000023">
    <property type="entry name" value="Solute carrier family 22 member 6"/>
    <property type="match status" value="1"/>
</dbReference>
<feature type="transmembrane region" description="Helical" evidence="5">
    <location>
        <begin position="385"/>
        <end position="401"/>
    </location>
</feature>